<proteinExistence type="predicted"/>
<evidence type="ECO:0000313" key="2">
    <source>
        <dbReference type="EMBL" id="KAK6925357.1"/>
    </source>
</evidence>
<reference evidence="2 3" key="1">
    <citation type="submission" date="2023-12" db="EMBL/GenBank/DDBJ databases">
        <title>A high-quality genome assembly for Dillenia turbinata (Dilleniales).</title>
        <authorList>
            <person name="Chanderbali A."/>
        </authorList>
    </citation>
    <scope>NUCLEOTIDE SEQUENCE [LARGE SCALE GENOMIC DNA]</scope>
    <source>
        <strain evidence="2">LSX21</strain>
        <tissue evidence="2">Leaf</tissue>
    </source>
</reference>
<gene>
    <name evidence="2" type="ORF">RJ641_009683</name>
</gene>
<sequence length="182" mass="21099">MQQHNGLNASGNNSNHSQFADERTLPPASHSFYTVIHSKEESVSRDIEGLSIRHKCWLKRVAIYAWKVMVEVQMILFLDVCMLLHSLDIQLESIMRSRSFRECFACIIYLSRYSHNAFLHFFGPILQKVAWDLIKSRWFETIILNSLNPEVNACARTLDPNDLECLFVYSTDFSPLKIIVES</sequence>
<dbReference type="EMBL" id="JBAMMX010000016">
    <property type="protein sequence ID" value="KAK6925357.1"/>
    <property type="molecule type" value="Genomic_DNA"/>
</dbReference>
<protein>
    <submittedName>
        <fullName evidence="2">Uncharacterized protein</fullName>
    </submittedName>
</protein>
<evidence type="ECO:0000313" key="3">
    <source>
        <dbReference type="Proteomes" id="UP001370490"/>
    </source>
</evidence>
<organism evidence="2 3">
    <name type="scientific">Dillenia turbinata</name>
    <dbReference type="NCBI Taxonomy" id="194707"/>
    <lineage>
        <taxon>Eukaryota</taxon>
        <taxon>Viridiplantae</taxon>
        <taxon>Streptophyta</taxon>
        <taxon>Embryophyta</taxon>
        <taxon>Tracheophyta</taxon>
        <taxon>Spermatophyta</taxon>
        <taxon>Magnoliopsida</taxon>
        <taxon>eudicotyledons</taxon>
        <taxon>Gunneridae</taxon>
        <taxon>Pentapetalae</taxon>
        <taxon>Dilleniales</taxon>
        <taxon>Dilleniaceae</taxon>
        <taxon>Dillenia</taxon>
    </lineage>
</organism>
<dbReference type="Proteomes" id="UP001370490">
    <property type="component" value="Unassembled WGS sequence"/>
</dbReference>
<evidence type="ECO:0000256" key="1">
    <source>
        <dbReference type="SAM" id="MobiDB-lite"/>
    </source>
</evidence>
<keyword evidence="3" id="KW-1185">Reference proteome</keyword>
<feature type="region of interest" description="Disordered" evidence="1">
    <location>
        <begin position="1"/>
        <end position="21"/>
    </location>
</feature>
<feature type="compositionally biased region" description="Polar residues" evidence="1">
    <location>
        <begin position="1"/>
        <end position="18"/>
    </location>
</feature>
<accession>A0AAN8V9Q5</accession>
<comment type="caution">
    <text evidence="2">The sequence shown here is derived from an EMBL/GenBank/DDBJ whole genome shotgun (WGS) entry which is preliminary data.</text>
</comment>
<dbReference type="AlphaFoldDB" id="A0AAN8V9Q5"/>
<name>A0AAN8V9Q5_9MAGN</name>